<dbReference type="PANTHER" id="PTHR11567:SF110">
    <property type="entry name" value="2-PHOSPHOXYLOSE PHOSPHATASE 1"/>
    <property type="match status" value="1"/>
</dbReference>
<name>A0A9P6T4U7_9FUNG</name>
<dbReference type="CDD" id="cd07061">
    <property type="entry name" value="HP_HAP_like"/>
    <property type="match status" value="1"/>
</dbReference>
<evidence type="ECO:0000313" key="5">
    <source>
        <dbReference type="Proteomes" id="UP000703661"/>
    </source>
</evidence>
<dbReference type="InterPro" id="IPR050645">
    <property type="entry name" value="Histidine_acid_phosphatase"/>
</dbReference>
<evidence type="ECO:0000256" key="2">
    <source>
        <dbReference type="ARBA" id="ARBA00022801"/>
    </source>
</evidence>
<evidence type="ECO:0000313" key="4">
    <source>
        <dbReference type="EMBL" id="KAG0024621.1"/>
    </source>
</evidence>
<keyword evidence="2" id="KW-0378">Hydrolase</keyword>
<keyword evidence="5" id="KW-1185">Reference proteome</keyword>
<dbReference type="PANTHER" id="PTHR11567">
    <property type="entry name" value="ACID PHOSPHATASE-RELATED"/>
    <property type="match status" value="1"/>
</dbReference>
<feature type="coiled-coil region" evidence="3">
    <location>
        <begin position="256"/>
        <end position="290"/>
    </location>
</feature>
<protein>
    <submittedName>
        <fullName evidence="4">Uncharacterized protein</fullName>
    </submittedName>
</protein>
<accession>A0A9P6T4U7</accession>
<dbReference type="InterPro" id="IPR000560">
    <property type="entry name" value="His_Pase_clade-2"/>
</dbReference>
<dbReference type="InterPro" id="IPR029033">
    <property type="entry name" value="His_PPase_superfam"/>
</dbReference>
<gene>
    <name evidence="4" type="ORF">BGZ80_000472</name>
</gene>
<dbReference type="SUPFAM" id="SSF53254">
    <property type="entry name" value="Phosphoglycerate mutase-like"/>
    <property type="match status" value="1"/>
</dbReference>
<reference evidence="4" key="1">
    <citation type="journal article" date="2020" name="Fungal Divers.">
        <title>Resolving the Mortierellaceae phylogeny through synthesis of multi-gene phylogenetics and phylogenomics.</title>
        <authorList>
            <person name="Vandepol N."/>
            <person name="Liber J."/>
            <person name="Desiro A."/>
            <person name="Na H."/>
            <person name="Kennedy M."/>
            <person name="Barry K."/>
            <person name="Grigoriev I.V."/>
            <person name="Miller A.N."/>
            <person name="O'Donnell K."/>
            <person name="Stajich J.E."/>
            <person name="Bonito G."/>
        </authorList>
    </citation>
    <scope>NUCLEOTIDE SEQUENCE</scope>
    <source>
        <strain evidence="4">NRRL 2769</strain>
    </source>
</reference>
<organism evidence="4 5">
    <name type="scientific">Entomortierella chlamydospora</name>
    <dbReference type="NCBI Taxonomy" id="101097"/>
    <lineage>
        <taxon>Eukaryota</taxon>
        <taxon>Fungi</taxon>
        <taxon>Fungi incertae sedis</taxon>
        <taxon>Mucoromycota</taxon>
        <taxon>Mortierellomycotina</taxon>
        <taxon>Mortierellomycetes</taxon>
        <taxon>Mortierellales</taxon>
        <taxon>Mortierellaceae</taxon>
        <taxon>Entomortierella</taxon>
    </lineage>
</organism>
<dbReference type="EMBL" id="JAAAID010000011">
    <property type="protein sequence ID" value="KAG0024621.1"/>
    <property type="molecule type" value="Genomic_DNA"/>
</dbReference>
<dbReference type="GO" id="GO:0016791">
    <property type="term" value="F:phosphatase activity"/>
    <property type="evidence" value="ECO:0007669"/>
    <property type="project" value="TreeGrafter"/>
</dbReference>
<dbReference type="AlphaFoldDB" id="A0A9P6T4U7"/>
<dbReference type="Pfam" id="PF00328">
    <property type="entry name" value="His_Phos_2"/>
    <property type="match status" value="2"/>
</dbReference>
<dbReference type="Gene3D" id="3.40.50.1240">
    <property type="entry name" value="Phosphoglycerate mutase-like"/>
    <property type="match status" value="1"/>
</dbReference>
<sequence length="471" mass="52514">MIVEPRFASILIILTAGGLVLTSSRYRGSSEQGPIAVDILDQVENEEYNVSAIQNVYNYCHAQRPAVETYPESKIGGSTLVNSQLFIRHGDRTPTTVLSRDLDVTWECANTSAYAFTGIGTNQGEKAPFQYANVVAHQAITIPPASPFAATKMWMGSCIPGQLTPVGAMQHRRLGAALRQIYVDELKFLPATFDPETVHIRSTDVWRTKQSAENLMAGLYGVQSHSPESPPPVLQIHILPAEIDYLTMNTGACPRISQLRSKVEKSSEVLKKLRKDNVDFNKELAEILGEERSWSGYMDTVMPRICHGMELQCRQGQGEDDDKCITPQIANRILENVGIETTEIYRDGKGVFEVLQLGIGPLTNDIKQNLLKAKANGKIRFSFYSGHDTTISPLLGMLDALDQRWPPYASSVLIELWKSPGGQHYVRVLYNGAILPTKSRWCDLEWCPLDAFISYIDRFIVEDLTTSCKKE</sequence>
<dbReference type="Proteomes" id="UP000703661">
    <property type="component" value="Unassembled WGS sequence"/>
</dbReference>
<comment type="similarity">
    <text evidence="1">Belongs to the histidine acid phosphatase family.</text>
</comment>
<evidence type="ECO:0000256" key="1">
    <source>
        <dbReference type="ARBA" id="ARBA00005375"/>
    </source>
</evidence>
<keyword evidence="3" id="KW-0175">Coiled coil</keyword>
<comment type="caution">
    <text evidence="4">The sequence shown here is derived from an EMBL/GenBank/DDBJ whole genome shotgun (WGS) entry which is preliminary data.</text>
</comment>
<proteinExistence type="inferred from homology"/>
<evidence type="ECO:0000256" key="3">
    <source>
        <dbReference type="SAM" id="Coils"/>
    </source>
</evidence>